<keyword evidence="18" id="KW-1185">Reference proteome</keyword>
<comment type="similarity">
    <text evidence="3 13">Belongs to the glycosyl hydrolase 3 family.</text>
</comment>
<comment type="catalytic activity">
    <reaction evidence="1">
        <text>Hydrolysis of terminal, non-reducing beta-D-glucosyl residues with release of beta-D-glucose.</text>
        <dbReference type="EC" id="3.2.1.21"/>
    </reaction>
</comment>
<keyword evidence="7 13" id="KW-0378">Hydrolase</keyword>
<dbReference type="PANTHER" id="PTHR30620:SF16">
    <property type="entry name" value="LYSOSOMAL BETA GLUCOSIDASE"/>
    <property type="match status" value="1"/>
</dbReference>
<dbReference type="FunFam" id="2.60.40.10:FF:000495">
    <property type="entry name" value="Periplasmic beta-glucosidase"/>
    <property type="match status" value="1"/>
</dbReference>
<feature type="region of interest" description="Disordered" evidence="14">
    <location>
        <begin position="649"/>
        <end position="669"/>
    </location>
</feature>
<dbReference type="InterPro" id="IPR017853">
    <property type="entry name" value="GH"/>
</dbReference>
<evidence type="ECO:0000256" key="9">
    <source>
        <dbReference type="ARBA" id="ARBA00031448"/>
    </source>
</evidence>
<evidence type="ECO:0000256" key="8">
    <source>
        <dbReference type="ARBA" id="ARBA00023295"/>
    </source>
</evidence>
<dbReference type="NCBIfam" id="NF011678">
    <property type="entry name" value="PRK15098.1"/>
    <property type="match status" value="1"/>
</dbReference>
<feature type="signal peptide" evidence="15">
    <location>
        <begin position="1"/>
        <end position="33"/>
    </location>
</feature>
<dbReference type="InterPro" id="IPR051915">
    <property type="entry name" value="Cellulose_Degrad_GH3"/>
</dbReference>
<evidence type="ECO:0000256" key="6">
    <source>
        <dbReference type="ARBA" id="ARBA00022764"/>
    </source>
</evidence>
<name>A0A1C3J8B9_9VIBR</name>
<dbReference type="RefSeq" id="WP_240508216.1">
    <property type="nucleotide sequence ID" value="NZ_AP025463.1"/>
</dbReference>
<evidence type="ECO:0000313" key="17">
    <source>
        <dbReference type="EMBL" id="SBT11325.1"/>
    </source>
</evidence>
<dbReference type="FunFam" id="3.20.20.300:FF:000005">
    <property type="entry name" value="Periplasmic beta-glucosidase"/>
    <property type="match status" value="1"/>
</dbReference>
<dbReference type="PROSITE" id="PS00775">
    <property type="entry name" value="GLYCOSYL_HYDROL_F3"/>
    <property type="match status" value="1"/>
</dbReference>
<dbReference type="GO" id="GO:0009251">
    <property type="term" value="P:glucan catabolic process"/>
    <property type="evidence" value="ECO:0007669"/>
    <property type="project" value="TreeGrafter"/>
</dbReference>
<dbReference type="InterPro" id="IPR019800">
    <property type="entry name" value="Glyco_hydro_3_AS"/>
</dbReference>
<dbReference type="PRINTS" id="PR00133">
    <property type="entry name" value="GLHYDRLASE3"/>
</dbReference>
<dbReference type="FunFam" id="3.40.50.1700:FF:000004">
    <property type="entry name" value="Periplasmic beta-glucosidase"/>
    <property type="match status" value="1"/>
</dbReference>
<dbReference type="Gene3D" id="3.20.20.300">
    <property type="entry name" value="Glycoside hydrolase, family 3, N-terminal domain"/>
    <property type="match status" value="1"/>
</dbReference>
<evidence type="ECO:0000256" key="13">
    <source>
        <dbReference type="RuleBase" id="RU361161"/>
    </source>
</evidence>
<accession>A0A1C3J8B9</accession>
<dbReference type="InterPro" id="IPR036881">
    <property type="entry name" value="Glyco_hydro_3_C_sf"/>
</dbReference>
<keyword evidence="5 15" id="KW-0732">Signal</keyword>
<dbReference type="GO" id="GO:0042597">
    <property type="term" value="C:periplasmic space"/>
    <property type="evidence" value="ECO:0007669"/>
    <property type="project" value="UniProtKB-SubCell"/>
</dbReference>
<evidence type="ECO:0000256" key="12">
    <source>
        <dbReference type="ARBA" id="ARBA00067498"/>
    </source>
</evidence>
<evidence type="ECO:0000256" key="7">
    <source>
        <dbReference type="ARBA" id="ARBA00022801"/>
    </source>
</evidence>
<comment type="subcellular location">
    <subcellularLocation>
        <location evidence="2">Periplasm</location>
    </subcellularLocation>
</comment>
<evidence type="ECO:0000256" key="15">
    <source>
        <dbReference type="SAM" id="SignalP"/>
    </source>
</evidence>
<dbReference type="EC" id="3.2.1.21" evidence="4"/>
<keyword evidence="8 13" id="KW-0326">Glycosidase</keyword>
<gene>
    <name evidence="17" type="primary">bglX_2</name>
    <name evidence="17" type="ORF">VCE7224_00041</name>
</gene>
<evidence type="ECO:0000256" key="11">
    <source>
        <dbReference type="ARBA" id="ARBA00032594"/>
    </source>
</evidence>
<proteinExistence type="inferred from homology"/>
<evidence type="ECO:0000256" key="5">
    <source>
        <dbReference type="ARBA" id="ARBA00022729"/>
    </source>
</evidence>
<dbReference type="EMBL" id="FLQZ01000001">
    <property type="protein sequence ID" value="SBT11325.1"/>
    <property type="molecule type" value="Genomic_DNA"/>
</dbReference>
<dbReference type="SMART" id="SM01217">
    <property type="entry name" value="Fn3_like"/>
    <property type="match status" value="1"/>
</dbReference>
<evidence type="ECO:0000313" key="18">
    <source>
        <dbReference type="Proteomes" id="UP000092819"/>
    </source>
</evidence>
<dbReference type="Proteomes" id="UP000092819">
    <property type="component" value="Unassembled WGS sequence"/>
</dbReference>
<feature type="chain" id="PRO_5008676359" description="Periplasmic beta-glucosidase" evidence="15">
    <location>
        <begin position="34"/>
        <end position="805"/>
    </location>
</feature>
<dbReference type="Pfam" id="PF00933">
    <property type="entry name" value="Glyco_hydro_3"/>
    <property type="match status" value="1"/>
</dbReference>
<evidence type="ECO:0000256" key="1">
    <source>
        <dbReference type="ARBA" id="ARBA00000448"/>
    </source>
</evidence>
<evidence type="ECO:0000259" key="16">
    <source>
        <dbReference type="SMART" id="SM01217"/>
    </source>
</evidence>
<dbReference type="PANTHER" id="PTHR30620">
    <property type="entry name" value="PERIPLASMIC BETA-GLUCOSIDASE-RELATED"/>
    <property type="match status" value="1"/>
</dbReference>
<dbReference type="SUPFAM" id="SSF52279">
    <property type="entry name" value="Beta-D-glucan exohydrolase, C-terminal domain"/>
    <property type="match status" value="1"/>
</dbReference>
<dbReference type="InterPro" id="IPR013783">
    <property type="entry name" value="Ig-like_fold"/>
</dbReference>
<keyword evidence="6" id="KW-0574">Periplasm</keyword>
<dbReference type="AlphaFoldDB" id="A0A1C3J8B9"/>
<dbReference type="Pfam" id="PF14310">
    <property type="entry name" value="Fn3-like"/>
    <property type="match status" value="1"/>
</dbReference>
<dbReference type="GO" id="GO:0008422">
    <property type="term" value="F:beta-glucosidase activity"/>
    <property type="evidence" value="ECO:0007669"/>
    <property type="project" value="UniProtKB-EC"/>
</dbReference>
<dbReference type="InterPro" id="IPR036962">
    <property type="entry name" value="Glyco_hydro_3_N_sf"/>
</dbReference>
<dbReference type="InterPro" id="IPR002772">
    <property type="entry name" value="Glyco_hydro_3_C"/>
</dbReference>
<dbReference type="InterPro" id="IPR001764">
    <property type="entry name" value="Glyco_hydro_3_N"/>
</dbReference>
<evidence type="ECO:0000256" key="10">
    <source>
        <dbReference type="ARBA" id="ARBA00032194"/>
    </source>
</evidence>
<evidence type="ECO:0000256" key="3">
    <source>
        <dbReference type="ARBA" id="ARBA00005336"/>
    </source>
</evidence>
<dbReference type="SUPFAM" id="SSF51445">
    <property type="entry name" value="(Trans)glycosidases"/>
    <property type="match status" value="1"/>
</dbReference>
<reference evidence="18" key="1">
    <citation type="submission" date="2016-06" db="EMBL/GenBank/DDBJ databases">
        <authorList>
            <person name="Rodrigo-Torres L."/>
            <person name="Arahal D.R."/>
        </authorList>
    </citation>
    <scope>NUCLEOTIDE SEQUENCE [LARGE SCALE GENOMIC DNA]</scope>
    <source>
        <strain evidence="18">CECT 7224</strain>
    </source>
</reference>
<protein>
    <recommendedName>
        <fullName evidence="12">Periplasmic beta-glucosidase</fullName>
        <ecNumber evidence="4">3.2.1.21</ecNumber>
    </recommendedName>
    <alternativeName>
        <fullName evidence="11">Beta-D-glucoside glucohydrolase</fullName>
    </alternativeName>
    <alternativeName>
        <fullName evidence="9">Cellobiase</fullName>
    </alternativeName>
    <alternativeName>
        <fullName evidence="10">Gentiobiase</fullName>
    </alternativeName>
</protein>
<dbReference type="Gene3D" id="2.60.40.10">
    <property type="entry name" value="Immunoglobulins"/>
    <property type="match status" value="1"/>
</dbReference>
<feature type="domain" description="Fibronectin type III-like" evidence="16">
    <location>
        <begin position="724"/>
        <end position="793"/>
    </location>
</feature>
<evidence type="ECO:0000256" key="2">
    <source>
        <dbReference type="ARBA" id="ARBA00004418"/>
    </source>
</evidence>
<dbReference type="InterPro" id="IPR026891">
    <property type="entry name" value="Fn3-like"/>
</dbReference>
<organism evidence="17 18">
    <name type="scientific">Vibrio celticus</name>
    <dbReference type="NCBI Taxonomy" id="446372"/>
    <lineage>
        <taxon>Bacteria</taxon>
        <taxon>Pseudomonadati</taxon>
        <taxon>Pseudomonadota</taxon>
        <taxon>Gammaproteobacteria</taxon>
        <taxon>Vibrionales</taxon>
        <taxon>Vibrionaceae</taxon>
        <taxon>Vibrio</taxon>
    </lineage>
</organism>
<dbReference type="Gene3D" id="3.40.50.1700">
    <property type="entry name" value="Glycoside hydrolase family 3 C-terminal domain"/>
    <property type="match status" value="1"/>
</dbReference>
<sequence length="805" mass="88816">MFNKIKRIGKVMRAVFKPTFLALSLSLGGYAVAGTTMFKDVIQVEQQSPASKVHWQDDSPEMNKFIDELINKMTLKEKIGQLDLQSGFRNTTGPFINESYEQQIRDGQVGAIFNAYGAEFGRHLQKIAVEETRMGIPLIVGHDIIHGHKTIFPQSIGEAATWDLDAAKTSAQFAAKEAAADGIMWTFAPMADLVRDPRWGRVSEASGEDVFLSTAMAVARVQGFQGDDLSKPDTVMATAKHFVGYGLSQAGRDYHSTDVSEHELWTTQMPPFKAMVDAGVGTFMTAFNDLNGVPASGSKRLLTEVLRNQWGFEGFVVTDYTAINELVPHGYARDDKHAAEIAFNAGADMDMVGQLYIEHLASLVAEGKVSEHAVDKSVRSILEMKWRLGLFEDPYRYNDKERAAREILSIDNLEAARDVARKSFVLLKNDNDVLPLNTTKVDSIALIGPLADSKADMIGNWAAAGDRKSDPVSVLDGLKSRYGNDIEIHYAKGASNEYLSTQEELDSLEGLTVPRIHKADPQLQSDLDAAIAAAEKSDVIVMVMGEDQRMSGEAASRVELTLPGNQEEVMKALKKLGKPMVLVVMSGRPNDLRWADENVDSILHAWYPGTAGGYAIADVLSGDYSPSGKLPMTFPRSVGQIPIYYNEKNTGRPYKADNPNQRQEHYKSRYDDSPNTPLYAFGHGLSYGHFDYSDIELSSDFLSSEKDLQVSVKVTNSGDFDGEEVIQLYTKQHVGSITRPVKELKGFQKVHFEAGESKTISFTLSTDDLAFYRADMSWGYESGTFDVFVGTASDNVQQASFSITH</sequence>
<evidence type="ECO:0000256" key="14">
    <source>
        <dbReference type="SAM" id="MobiDB-lite"/>
    </source>
</evidence>
<evidence type="ECO:0000256" key="4">
    <source>
        <dbReference type="ARBA" id="ARBA00012744"/>
    </source>
</evidence>
<dbReference type="Pfam" id="PF01915">
    <property type="entry name" value="Glyco_hydro_3_C"/>
    <property type="match status" value="1"/>
</dbReference>